<evidence type="ECO:0000313" key="2">
    <source>
        <dbReference type="Proteomes" id="UP000193431"/>
    </source>
</evidence>
<gene>
    <name evidence="1" type="ORF">BST97_15190</name>
</gene>
<dbReference type="STRING" id="331648.BST97_15190"/>
<evidence type="ECO:0000313" key="1">
    <source>
        <dbReference type="EMBL" id="ARN79220.1"/>
    </source>
</evidence>
<proteinExistence type="predicted"/>
<accession>A0A1W6MNN7</accession>
<protein>
    <submittedName>
        <fullName evidence="1">Uncharacterized protein</fullName>
    </submittedName>
</protein>
<dbReference type="Proteomes" id="UP000193431">
    <property type="component" value="Chromosome"/>
</dbReference>
<dbReference type="AlphaFoldDB" id="A0A1W6MNN7"/>
<name>A0A1W6MNN7_9FLAO</name>
<reference evidence="1 2" key="1">
    <citation type="submission" date="2016-11" db="EMBL/GenBank/DDBJ databases">
        <title>Trade-off between light-utilization and light-protection in marine flavobacteria.</title>
        <authorList>
            <person name="Kumagai Y."/>
        </authorList>
    </citation>
    <scope>NUCLEOTIDE SEQUENCE [LARGE SCALE GENOMIC DNA]</scope>
    <source>
        <strain evidence="1 2">JCM 13191</strain>
    </source>
</reference>
<organism evidence="1 2">
    <name type="scientific">Nonlabens spongiae</name>
    <dbReference type="NCBI Taxonomy" id="331648"/>
    <lineage>
        <taxon>Bacteria</taxon>
        <taxon>Pseudomonadati</taxon>
        <taxon>Bacteroidota</taxon>
        <taxon>Flavobacteriia</taxon>
        <taxon>Flavobacteriales</taxon>
        <taxon>Flavobacteriaceae</taxon>
        <taxon>Nonlabens</taxon>
    </lineage>
</organism>
<dbReference type="EMBL" id="CP019344">
    <property type="protein sequence ID" value="ARN79220.1"/>
    <property type="molecule type" value="Genomic_DNA"/>
</dbReference>
<keyword evidence="2" id="KW-1185">Reference proteome</keyword>
<sequence>MSGNGSINSGDSGSVEKLGNLSITIPGVGEARLFDMGEKKLPGYSFPKETWGYCFVIKPLRLITAMRVVEN</sequence>